<proteinExistence type="predicted"/>
<reference evidence="2" key="1">
    <citation type="submission" date="2016-06" db="EMBL/GenBank/DDBJ databases">
        <authorList>
            <person name="Rodrigo-Torres Lidia"/>
            <person name="Arahal R.David."/>
        </authorList>
    </citation>
    <scope>NUCLEOTIDE SEQUENCE [LARGE SCALE GENOMIC DNA]</scope>
    <source>
        <strain evidence="2">CECT 7223</strain>
    </source>
</reference>
<accession>A0A1C3IJV8</accession>
<organism evidence="1 2">
    <name type="scientific">Vibrio atlanticus</name>
    <dbReference type="NCBI Taxonomy" id="693153"/>
    <lineage>
        <taxon>Bacteria</taxon>
        <taxon>Pseudomonadati</taxon>
        <taxon>Pseudomonadota</taxon>
        <taxon>Gammaproteobacteria</taxon>
        <taxon>Vibrionales</taxon>
        <taxon>Vibrionaceae</taxon>
        <taxon>Vibrio</taxon>
    </lineage>
</organism>
<sequence>MSIGFRHMLQLIEAEIKENEIYASSYDLDKLKSLCSQVYLIASSSDSVALASQNEIKNKIDHVYDLVKKEL</sequence>
<dbReference type="RefSeq" id="WP_065678372.1">
    <property type="nucleotide sequence ID" value="NZ_AP025460.1"/>
</dbReference>
<dbReference type="Proteomes" id="UP000092876">
    <property type="component" value="Unassembled WGS sequence"/>
</dbReference>
<dbReference type="GeneID" id="94233045"/>
<dbReference type="AlphaFoldDB" id="A0A1C3IJV8"/>
<evidence type="ECO:0000313" key="1">
    <source>
        <dbReference type="EMBL" id="SBS61721.1"/>
    </source>
</evidence>
<evidence type="ECO:0000313" key="2">
    <source>
        <dbReference type="Proteomes" id="UP000092876"/>
    </source>
</evidence>
<gene>
    <name evidence="1" type="ORF">VAT7223_00800</name>
</gene>
<name>A0A1C3IJV8_9VIBR</name>
<protein>
    <submittedName>
        <fullName evidence="1">Uncharacterized protein</fullName>
    </submittedName>
</protein>
<dbReference type="EMBL" id="FLQP01000011">
    <property type="protein sequence ID" value="SBS61721.1"/>
    <property type="molecule type" value="Genomic_DNA"/>
</dbReference>